<feature type="transmembrane region" description="Helical" evidence="1">
    <location>
        <begin position="210"/>
        <end position="232"/>
    </location>
</feature>
<reference evidence="2" key="2">
    <citation type="submission" date="2016-04" db="EMBL/GenBank/DDBJ databases">
        <authorList>
            <person name="Evans L.H."/>
            <person name="Alamgir A."/>
            <person name="Owens N."/>
            <person name="Weber N.D."/>
            <person name="Virtaneva K."/>
            <person name="Barbian K."/>
            <person name="Babar A."/>
            <person name="Rosenke K."/>
        </authorList>
    </citation>
    <scope>NUCLEOTIDE SEQUENCE [LARGE SCALE GENOMIC DNA]</scope>
    <source>
        <strain evidence="2">RUTW2-3</strain>
    </source>
</reference>
<dbReference type="Proteomes" id="UP000053171">
    <property type="component" value="Unassembled WGS sequence"/>
</dbReference>
<dbReference type="KEGG" id="rkr:I6G21_04345"/>
<keyword evidence="1" id="KW-0812">Transmembrane</keyword>
<evidence type="ECO:0000256" key="1">
    <source>
        <dbReference type="SAM" id="Phobius"/>
    </source>
</evidence>
<evidence type="ECO:0000313" key="3">
    <source>
        <dbReference type="EMBL" id="QPT54408.1"/>
    </source>
</evidence>
<feature type="transmembrane region" description="Helical" evidence="1">
    <location>
        <begin position="45"/>
        <end position="67"/>
    </location>
</feature>
<organism evidence="2 4">
    <name type="scientific">Rothia kristinae</name>
    <dbReference type="NCBI Taxonomy" id="37923"/>
    <lineage>
        <taxon>Bacteria</taxon>
        <taxon>Bacillati</taxon>
        <taxon>Actinomycetota</taxon>
        <taxon>Actinomycetes</taxon>
        <taxon>Micrococcales</taxon>
        <taxon>Micrococcaceae</taxon>
        <taxon>Rothia</taxon>
    </lineage>
</organism>
<dbReference type="RefSeq" id="WP_061225105.1">
    <property type="nucleotide sequence ID" value="NZ_CP065738.1"/>
</dbReference>
<dbReference type="Proteomes" id="UP000594975">
    <property type="component" value="Chromosome"/>
</dbReference>
<sequence>MASQTAQVIGSGVGMAVLGASMGFSPTLYAVVLHQLNRSPRAATMIRCLALGLGTGTLLLLLLFQVFDPSQLAREVGGAVRRLLTQRNLDLAVGVLFLLAAGWEAARSAAPRPPARTGATAQAMTPLGIYLFGALSAGLSTNRILLTYATSRLITRTTEAWPLQLVLVGLLLGALMGPYLLSSWVWNRFPRASGWVRAGFDWLMHWDARVILAVVLLVLGLAFLLLAFPPALLTR</sequence>
<gene>
    <name evidence="2" type="ORF">AN277_0209200</name>
    <name evidence="3" type="ORF">I6G21_04345</name>
</gene>
<keyword evidence="4" id="KW-1185">Reference proteome</keyword>
<keyword evidence="1" id="KW-0472">Membrane</keyword>
<evidence type="ECO:0000313" key="5">
    <source>
        <dbReference type="Proteomes" id="UP000594975"/>
    </source>
</evidence>
<dbReference type="AlphaFoldDB" id="A0A199NRA4"/>
<proteinExistence type="predicted"/>
<feature type="transmembrane region" description="Helical" evidence="1">
    <location>
        <begin position="12"/>
        <end position="33"/>
    </location>
</feature>
<feature type="transmembrane region" description="Helical" evidence="1">
    <location>
        <begin position="127"/>
        <end position="149"/>
    </location>
</feature>
<reference evidence="3 5" key="4">
    <citation type="submission" date="2020-12" db="EMBL/GenBank/DDBJ databases">
        <title>FDA dAtabase for Regulatory Grade micrObial Sequences (FDA-ARGOS): Supporting development and validation of Infectious Disease Dx tests.</title>
        <authorList>
            <person name="Sproer C."/>
            <person name="Gronow S."/>
            <person name="Severitt S."/>
            <person name="Schroder I."/>
            <person name="Tallon L."/>
            <person name="Sadzewicz L."/>
            <person name="Zhao X."/>
            <person name="Boylan J."/>
            <person name="Ott S."/>
            <person name="Bowen H."/>
            <person name="Vavikolanu K."/>
            <person name="Mehta A."/>
            <person name="Aluvathingal J."/>
            <person name="Nadendla S."/>
            <person name="Lowell S."/>
            <person name="Myers T."/>
            <person name="Yan Y."/>
            <person name="Sichtig H."/>
        </authorList>
    </citation>
    <scope>NUCLEOTIDE SEQUENCE [LARGE SCALE GENOMIC DNA]</scope>
    <source>
        <strain evidence="3 5">FDAARGOS_864</strain>
    </source>
</reference>
<evidence type="ECO:0000313" key="4">
    <source>
        <dbReference type="Proteomes" id="UP000053171"/>
    </source>
</evidence>
<keyword evidence="1" id="KW-1133">Transmembrane helix</keyword>
<name>A0A199NRA4_9MICC</name>
<dbReference type="GeneID" id="61262597"/>
<feature type="transmembrane region" description="Helical" evidence="1">
    <location>
        <begin position="161"/>
        <end position="181"/>
    </location>
</feature>
<protein>
    <submittedName>
        <fullName evidence="2">Uncharacterized protein</fullName>
    </submittedName>
</protein>
<dbReference type="EMBL" id="LJBJ02000022">
    <property type="protein sequence ID" value="OAX51345.1"/>
    <property type="molecule type" value="Genomic_DNA"/>
</dbReference>
<reference evidence="4" key="1">
    <citation type="submission" date="2016-04" db="EMBL/GenBank/DDBJ databases">
        <authorList>
            <person name="Waterworth S."/>
            <person name="Matcher G."/>
        </authorList>
    </citation>
    <scope>NUCLEOTIDE SEQUENCE [LARGE SCALE GENOMIC DNA]</scope>
    <source>
        <strain evidence="4">RuSp02-3</strain>
    </source>
</reference>
<reference evidence="2 4" key="3">
    <citation type="submission" date="2016-06" db="EMBL/GenBank/DDBJ databases">
        <title>Identification of putative biosynthetic pathways for the production of bioactive secondary metabolites by the marine actinomycete Kocuria kristinae RUTW2-3.</title>
        <authorList>
            <person name="Waterworth S.C."/>
            <person name="Walmsley T.A."/>
            <person name="Matongo T."/>
            <person name="Davies-Coleman M.T."/>
            <person name="Dorrington R.A."/>
        </authorList>
    </citation>
    <scope>NUCLEOTIDE SEQUENCE [LARGE SCALE GENOMIC DNA]</scope>
    <source>
        <strain evidence="4">RuSp02-3</strain>
        <strain evidence="2">RUTW2-3</strain>
    </source>
</reference>
<accession>A0A199NRA4</accession>
<dbReference type="EMBL" id="CP065738">
    <property type="protein sequence ID" value="QPT54408.1"/>
    <property type="molecule type" value="Genomic_DNA"/>
</dbReference>
<evidence type="ECO:0000313" key="2">
    <source>
        <dbReference type="EMBL" id="OAX51345.1"/>
    </source>
</evidence>